<dbReference type="InterPro" id="IPR011009">
    <property type="entry name" value="Kinase-like_dom_sf"/>
</dbReference>
<comment type="similarity">
    <text evidence="16">Belongs to the protein kinase superfamily. Ser/Thr protein kinase family. Aurora subfamily.</text>
</comment>
<evidence type="ECO:0000256" key="12">
    <source>
        <dbReference type="PIRSR" id="PIRSR630616-2"/>
    </source>
</evidence>
<evidence type="ECO:0000256" key="7">
    <source>
        <dbReference type="ARBA" id="ARBA00022777"/>
    </source>
</evidence>
<dbReference type="Proteomes" id="UP001304895">
    <property type="component" value="Unassembled WGS sequence"/>
</dbReference>
<dbReference type="Gene3D" id="3.30.200.20">
    <property type="entry name" value="Phosphorylase Kinase, domain 1"/>
    <property type="match status" value="1"/>
</dbReference>
<feature type="compositionally biased region" description="Basic and acidic residues" evidence="17">
    <location>
        <begin position="8"/>
        <end position="18"/>
    </location>
</feature>
<feature type="binding site" evidence="12">
    <location>
        <position position="69"/>
    </location>
    <ligand>
        <name>ATP</name>
        <dbReference type="ChEBI" id="CHEBI:30616"/>
    </ligand>
</feature>
<feature type="domain" description="Protein kinase" evidence="18">
    <location>
        <begin position="59"/>
        <end position="311"/>
    </location>
</feature>
<comment type="caution">
    <text evidence="19">The sequence shown here is derived from an EMBL/GenBank/DDBJ whole genome shotgun (WGS) entry which is preliminary data.</text>
</comment>
<evidence type="ECO:0000256" key="1">
    <source>
        <dbReference type="ARBA" id="ARBA00011138"/>
    </source>
</evidence>
<feature type="binding site" evidence="12">
    <location>
        <position position="200"/>
    </location>
    <ligand>
        <name>ATP</name>
        <dbReference type="ChEBI" id="CHEBI:30616"/>
    </ligand>
</feature>
<evidence type="ECO:0000256" key="16">
    <source>
        <dbReference type="RuleBase" id="RU367134"/>
    </source>
</evidence>
<evidence type="ECO:0000256" key="17">
    <source>
        <dbReference type="SAM" id="MobiDB-lite"/>
    </source>
</evidence>
<evidence type="ECO:0000256" key="15">
    <source>
        <dbReference type="RuleBase" id="RU000304"/>
    </source>
</evidence>
<organism evidence="19 20">
    <name type="scientific">Trichocladium antarcticum</name>
    <dbReference type="NCBI Taxonomy" id="1450529"/>
    <lineage>
        <taxon>Eukaryota</taxon>
        <taxon>Fungi</taxon>
        <taxon>Dikarya</taxon>
        <taxon>Ascomycota</taxon>
        <taxon>Pezizomycotina</taxon>
        <taxon>Sordariomycetes</taxon>
        <taxon>Sordariomycetidae</taxon>
        <taxon>Sordariales</taxon>
        <taxon>Chaetomiaceae</taxon>
        <taxon>Trichocladium</taxon>
    </lineage>
</organism>
<dbReference type="EMBL" id="MU853402">
    <property type="protein sequence ID" value="KAK4137966.1"/>
    <property type="molecule type" value="Genomic_DNA"/>
</dbReference>
<dbReference type="GO" id="GO:0004674">
    <property type="term" value="F:protein serine/threonine kinase activity"/>
    <property type="evidence" value="ECO:0007669"/>
    <property type="project" value="UniProtKB-KW"/>
</dbReference>
<dbReference type="GO" id="GO:0032133">
    <property type="term" value="C:chromosome passenger complex"/>
    <property type="evidence" value="ECO:0007669"/>
    <property type="project" value="UniProtKB-ARBA"/>
</dbReference>
<comment type="subunit">
    <text evidence="1">Homodimer. Forms a ternary complex with ATG13 and ATG17.</text>
</comment>
<feature type="binding site" evidence="12">
    <location>
        <begin position="137"/>
        <end position="139"/>
    </location>
    <ligand>
        <name>ATP</name>
        <dbReference type="ChEBI" id="CHEBI:30616"/>
    </ligand>
</feature>
<keyword evidence="5 16" id="KW-0808">Transferase</keyword>
<feature type="binding site" evidence="12">
    <location>
        <begin position="186"/>
        <end position="187"/>
    </location>
    <ligand>
        <name>ATP</name>
        <dbReference type="ChEBI" id="CHEBI:30616"/>
    </ligand>
</feature>
<protein>
    <recommendedName>
        <fullName evidence="3 16">Aurora kinase</fullName>
        <ecNumber evidence="2 16">2.7.11.1</ecNumber>
    </recommendedName>
</protein>
<dbReference type="AlphaFoldDB" id="A0AAN6USE8"/>
<reference evidence="19" key="2">
    <citation type="submission" date="2023-05" db="EMBL/GenBank/DDBJ databases">
        <authorList>
            <consortium name="Lawrence Berkeley National Laboratory"/>
            <person name="Steindorff A."/>
            <person name="Hensen N."/>
            <person name="Bonometti L."/>
            <person name="Westerberg I."/>
            <person name="Brannstrom I.O."/>
            <person name="Guillou S."/>
            <person name="Cros-Aarteil S."/>
            <person name="Calhoun S."/>
            <person name="Haridas S."/>
            <person name="Kuo A."/>
            <person name="Mondo S."/>
            <person name="Pangilinan J."/>
            <person name="Riley R."/>
            <person name="Labutti K."/>
            <person name="Andreopoulos B."/>
            <person name="Lipzen A."/>
            <person name="Chen C."/>
            <person name="Yanf M."/>
            <person name="Daum C."/>
            <person name="Ng V."/>
            <person name="Clum A."/>
            <person name="Ohm R."/>
            <person name="Martin F."/>
            <person name="Silar P."/>
            <person name="Natvig D."/>
            <person name="Lalanne C."/>
            <person name="Gautier V."/>
            <person name="Ament-Velasquez S.L."/>
            <person name="Kruys A."/>
            <person name="Hutchinson M.I."/>
            <person name="Powell A.J."/>
            <person name="Barry K."/>
            <person name="Miller A.N."/>
            <person name="Grigoriev I.V."/>
            <person name="Debuchy R."/>
            <person name="Gladieux P."/>
            <person name="Thoren M.H."/>
            <person name="Johannesson H."/>
        </authorList>
    </citation>
    <scope>NUCLEOTIDE SEQUENCE</scope>
    <source>
        <strain evidence="19">CBS 123565</strain>
    </source>
</reference>
<evidence type="ECO:0000256" key="14">
    <source>
        <dbReference type="PROSITE-ProRule" id="PRU10141"/>
    </source>
</evidence>
<dbReference type="Pfam" id="PF00069">
    <property type="entry name" value="Pkinase"/>
    <property type="match status" value="1"/>
</dbReference>
<dbReference type="GO" id="GO:0090266">
    <property type="term" value="P:regulation of mitotic cell cycle spindle assembly checkpoint"/>
    <property type="evidence" value="ECO:0007669"/>
    <property type="project" value="UniProtKB-ARBA"/>
</dbReference>
<evidence type="ECO:0000256" key="11">
    <source>
        <dbReference type="PIRSR" id="PIRSR630616-1"/>
    </source>
</evidence>
<dbReference type="GO" id="GO:0000776">
    <property type="term" value="C:kinetochore"/>
    <property type="evidence" value="ECO:0007669"/>
    <property type="project" value="UniProtKB-ARBA"/>
</dbReference>
<evidence type="ECO:0000259" key="18">
    <source>
        <dbReference type="PROSITE" id="PS50011"/>
    </source>
</evidence>
<dbReference type="GO" id="GO:0044779">
    <property type="term" value="P:meiotic spindle checkpoint signaling"/>
    <property type="evidence" value="ECO:0007669"/>
    <property type="project" value="UniProtKB-ARBA"/>
</dbReference>
<feature type="region of interest" description="Disordered" evidence="17">
    <location>
        <begin position="1"/>
        <end position="49"/>
    </location>
</feature>
<evidence type="ECO:0000256" key="4">
    <source>
        <dbReference type="ARBA" id="ARBA00022527"/>
    </source>
</evidence>
<proteinExistence type="inferred from homology"/>
<dbReference type="SMART" id="SM00220">
    <property type="entry name" value="S_TKc"/>
    <property type="match status" value="1"/>
</dbReference>
<dbReference type="InterPro" id="IPR008271">
    <property type="entry name" value="Ser/Thr_kinase_AS"/>
</dbReference>
<comment type="catalytic activity">
    <reaction evidence="9 16">
        <text>L-threonyl-[protein] + ATP = O-phospho-L-threonyl-[protein] + ADP + H(+)</text>
        <dbReference type="Rhea" id="RHEA:46608"/>
        <dbReference type="Rhea" id="RHEA-COMP:11060"/>
        <dbReference type="Rhea" id="RHEA-COMP:11605"/>
        <dbReference type="ChEBI" id="CHEBI:15378"/>
        <dbReference type="ChEBI" id="CHEBI:30013"/>
        <dbReference type="ChEBI" id="CHEBI:30616"/>
        <dbReference type="ChEBI" id="CHEBI:61977"/>
        <dbReference type="ChEBI" id="CHEBI:456216"/>
        <dbReference type="EC" id="2.7.11.1"/>
    </reaction>
</comment>
<evidence type="ECO:0000256" key="9">
    <source>
        <dbReference type="ARBA" id="ARBA00047899"/>
    </source>
</evidence>
<accession>A0AAN6USE8</accession>
<dbReference type="GO" id="GO:0032465">
    <property type="term" value="P:regulation of cytokinesis"/>
    <property type="evidence" value="ECO:0007669"/>
    <property type="project" value="UniProtKB-ARBA"/>
</dbReference>
<dbReference type="GO" id="GO:0005524">
    <property type="term" value="F:ATP binding"/>
    <property type="evidence" value="ECO:0007669"/>
    <property type="project" value="UniProtKB-UniRule"/>
</dbReference>
<evidence type="ECO:0000313" key="20">
    <source>
        <dbReference type="Proteomes" id="UP001304895"/>
    </source>
</evidence>
<dbReference type="CDD" id="cd14007">
    <property type="entry name" value="STKc_Aurora"/>
    <property type="match status" value="1"/>
</dbReference>
<keyword evidence="4 15" id="KW-0723">Serine/threonine-protein kinase</keyword>
<gene>
    <name evidence="19" type="ORF">BT67DRAFT_439182</name>
</gene>
<evidence type="ECO:0000256" key="3">
    <source>
        <dbReference type="ARBA" id="ARBA00021157"/>
    </source>
</evidence>
<dbReference type="GO" id="GO:0008608">
    <property type="term" value="P:attachment of spindle microtubules to kinetochore"/>
    <property type="evidence" value="ECO:0007669"/>
    <property type="project" value="UniProtKB-ARBA"/>
</dbReference>
<evidence type="ECO:0000313" key="19">
    <source>
        <dbReference type="EMBL" id="KAK4137966.1"/>
    </source>
</evidence>
<keyword evidence="6 12" id="KW-0547">Nucleotide-binding</keyword>
<dbReference type="GO" id="GO:0000819">
    <property type="term" value="P:sister chromatid segregation"/>
    <property type="evidence" value="ECO:0007669"/>
    <property type="project" value="UniProtKB-ARBA"/>
</dbReference>
<keyword evidence="7 16" id="KW-0418">Kinase</keyword>
<feature type="compositionally biased region" description="Pro residues" evidence="17">
    <location>
        <begin position="27"/>
        <end position="39"/>
    </location>
</feature>
<dbReference type="Gene3D" id="1.10.510.10">
    <property type="entry name" value="Transferase(Phosphotransferase) domain 1"/>
    <property type="match status" value="1"/>
</dbReference>
<keyword evidence="20" id="KW-1185">Reference proteome</keyword>
<dbReference type="PROSITE" id="PS50011">
    <property type="entry name" value="PROTEIN_KINASE_DOM"/>
    <property type="match status" value="1"/>
</dbReference>
<dbReference type="EC" id="2.7.11.1" evidence="2 16"/>
<sequence length="318" mass="35992">MAGAPRTTDADLRLRTKTAEAVNRNRMPPPPPPPVPQNRPPCRRDSTDAKPQRLHLGLFEIGRPLGKGKFGRVYLVKHRQSGFLCALKVLEKAQIARENAEVHVRREIEVHGVLRHPGVLGFYNWFHDSRRIYLILEYAAGGELYRSLQKEGRFPERRAAKYAAQVAAALRYLHSKNVMHRDIKPENILVGLYGELKLADFGYSVHSPSNRRDTLCGTLDYLPPEMLAASKADYSRAIDQWTLGVLTYEFLTGEAPFEDSPLSTKRRIVSGDMKPLPASVSREAKDFVHSLLVLDPSKRLSFDDALEHPWILKHCDAE</sequence>
<evidence type="ECO:0000256" key="5">
    <source>
        <dbReference type="ARBA" id="ARBA00022679"/>
    </source>
</evidence>
<dbReference type="GO" id="GO:1902115">
    <property type="term" value="P:regulation of organelle assembly"/>
    <property type="evidence" value="ECO:0007669"/>
    <property type="project" value="UniProtKB-ARBA"/>
</dbReference>
<dbReference type="FunFam" id="3.30.200.20:FF:000042">
    <property type="entry name" value="Aurora kinase A"/>
    <property type="match status" value="1"/>
</dbReference>
<dbReference type="PROSITE" id="PS00107">
    <property type="entry name" value="PROTEIN_KINASE_ATP"/>
    <property type="match status" value="1"/>
</dbReference>
<dbReference type="PANTHER" id="PTHR24350">
    <property type="entry name" value="SERINE/THREONINE-PROTEIN KINASE IAL-RELATED"/>
    <property type="match status" value="1"/>
</dbReference>
<dbReference type="GO" id="GO:0072479">
    <property type="term" value="P:response to mitotic cell cycle spindle assembly checkpoint signaling"/>
    <property type="evidence" value="ECO:0007669"/>
    <property type="project" value="UniProtKB-ARBA"/>
</dbReference>
<dbReference type="SUPFAM" id="SSF56112">
    <property type="entry name" value="Protein kinase-like (PK-like)"/>
    <property type="match status" value="1"/>
</dbReference>
<dbReference type="InterPro" id="IPR017441">
    <property type="entry name" value="Protein_kinase_ATP_BS"/>
</dbReference>
<feature type="binding site" evidence="12 14">
    <location>
        <position position="88"/>
    </location>
    <ligand>
        <name>ATP</name>
        <dbReference type="ChEBI" id="CHEBI:30616"/>
    </ligand>
</feature>
<feature type="active site" description="Proton acceptor" evidence="11">
    <location>
        <position position="182"/>
    </location>
</feature>
<evidence type="ECO:0000256" key="8">
    <source>
        <dbReference type="ARBA" id="ARBA00022840"/>
    </source>
</evidence>
<dbReference type="PROSITE" id="PS00108">
    <property type="entry name" value="PROTEIN_KINASE_ST"/>
    <property type="match status" value="1"/>
</dbReference>
<dbReference type="FunFam" id="1.10.510.10:FF:000235">
    <property type="entry name" value="Serine/threonine-protein kinase ark1"/>
    <property type="match status" value="1"/>
</dbReference>
<keyword evidence="8 12" id="KW-0067">ATP-binding</keyword>
<reference evidence="19" key="1">
    <citation type="journal article" date="2023" name="Mol. Phylogenet. Evol.">
        <title>Genome-scale phylogeny and comparative genomics of the fungal order Sordariales.</title>
        <authorList>
            <person name="Hensen N."/>
            <person name="Bonometti L."/>
            <person name="Westerberg I."/>
            <person name="Brannstrom I.O."/>
            <person name="Guillou S."/>
            <person name="Cros-Aarteil S."/>
            <person name="Calhoun S."/>
            <person name="Haridas S."/>
            <person name="Kuo A."/>
            <person name="Mondo S."/>
            <person name="Pangilinan J."/>
            <person name="Riley R."/>
            <person name="LaButti K."/>
            <person name="Andreopoulos B."/>
            <person name="Lipzen A."/>
            <person name="Chen C."/>
            <person name="Yan M."/>
            <person name="Daum C."/>
            <person name="Ng V."/>
            <person name="Clum A."/>
            <person name="Steindorff A."/>
            <person name="Ohm R.A."/>
            <person name="Martin F."/>
            <person name="Silar P."/>
            <person name="Natvig D.O."/>
            <person name="Lalanne C."/>
            <person name="Gautier V."/>
            <person name="Ament-Velasquez S.L."/>
            <person name="Kruys A."/>
            <person name="Hutchinson M.I."/>
            <person name="Powell A.J."/>
            <person name="Barry K."/>
            <person name="Miller A.N."/>
            <person name="Grigoriev I.V."/>
            <person name="Debuchy R."/>
            <person name="Gladieux P."/>
            <person name="Hiltunen Thoren M."/>
            <person name="Johannesson H."/>
        </authorList>
    </citation>
    <scope>NUCLEOTIDE SEQUENCE</scope>
    <source>
        <strain evidence="19">CBS 123565</strain>
    </source>
</reference>
<comment type="catalytic activity">
    <reaction evidence="10 16">
        <text>L-seryl-[protein] + ATP = O-phospho-L-seryl-[protein] + ADP + H(+)</text>
        <dbReference type="Rhea" id="RHEA:17989"/>
        <dbReference type="Rhea" id="RHEA-COMP:9863"/>
        <dbReference type="Rhea" id="RHEA-COMP:11604"/>
        <dbReference type="ChEBI" id="CHEBI:15378"/>
        <dbReference type="ChEBI" id="CHEBI:29999"/>
        <dbReference type="ChEBI" id="CHEBI:30616"/>
        <dbReference type="ChEBI" id="CHEBI:83421"/>
        <dbReference type="ChEBI" id="CHEBI:456216"/>
        <dbReference type="EC" id="2.7.11.1"/>
    </reaction>
</comment>
<name>A0AAN6USE8_9PEZI</name>
<feature type="cross-link" description="Glycyl lysine isopeptide (Lys-Gly) (interchain with G-Cter in SUMO2)" evidence="13">
    <location>
        <position position="184"/>
    </location>
</feature>
<evidence type="ECO:0000256" key="2">
    <source>
        <dbReference type="ARBA" id="ARBA00012513"/>
    </source>
</evidence>
<evidence type="ECO:0000256" key="13">
    <source>
        <dbReference type="PIRSR" id="PIRSR630616-3"/>
    </source>
</evidence>
<dbReference type="GO" id="GO:0045143">
    <property type="term" value="P:homologous chromosome segregation"/>
    <property type="evidence" value="ECO:0007669"/>
    <property type="project" value="UniProtKB-ARBA"/>
</dbReference>
<dbReference type="InterPro" id="IPR030616">
    <property type="entry name" value="Aur-like"/>
</dbReference>
<dbReference type="InterPro" id="IPR000719">
    <property type="entry name" value="Prot_kinase_dom"/>
</dbReference>
<evidence type="ECO:0000256" key="10">
    <source>
        <dbReference type="ARBA" id="ARBA00048679"/>
    </source>
</evidence>
<evidence type="ECO:0000256" key="6">
    <source>
        <dbReference type="ARBA" id="ARBA00022741"/>
    </source>
</evidence>
<dbReference type="GO" id="GO:0051233">
    <property type="term" value="C:spindle midzone"/>
    <property type="evidence" value="ECO:0007669"/>
    <property type="project" value="UniProtKB-ARBA"/>
</dbReference>